<dbReference type="Gene3D" id="3.30.70.100">
    <property type="match status" value="1"/>
</dbReference>
<sequence length="749" mass="81002">MSKRENITIEISGMSCASCAQRIEAAIGNAEGVNESVVNFATKRATVTGSVTAEEIHKIIEGLGYNVVKGEAPSLSEEEIAQSEWKKFLISAILSVPVFIISMFMLHFRFSDICQFVLTTTVIFWPGIGFFKNALKQIKHWSLGMDSLIALGSGAAYGFSVITLLNRGSALYFESASIIITLVLLGRFFESKAKGKAGEAIRKLMDLQPKSARVVRDGTTIEVPVIEVEVGESLIIRPGEKVPVDGVITEGSTSIDESMLTGESMPVKKMEDDEVFGGTVNTTGLIYMKAENIGADTVLAHIAKLVEDAQGSRAPVQRLADKVSGVFVQIVVSIALLTLSVWLLTGNPFSEAIIPAVAVLVIACPCALGLATPTAVMVGTGRAAGAGILIKDATSLELAHKINTLVLDKTGTITEGRPRVTDMYHKMSGEEEATEIFNEKTRDFLRIIGSCEQHSEHPIGKAIVNYVRALDVEIDEVKDFKTVTGMGIWVNYNWSTVLIGSERLMRENRIDISGLKQKAEDIKSEGKSVAFVAIENEIKAVIGIGDVVRETSENAIQRVKDMGIETVMLTGDNEIVAEAIGKKMNIKTVHANLKPSDKCDEIKRLQQEGNVVGMIGDGINDAPALATADVSFAIGTATEIAMEAANITLVKGDITKAWEALKLSRQTMKIIKQNLFWAFGYNVLAIPLAACGFLNPMIAAGAMAFSSVSVVTNSLRLRRFKSGSEKNNVNTFSSLLRGVQFWTPLERED</sequence>
<dbReference type="EMBL" id="BAOS01000017">
    <property type="protein sequence ID" value="GAX61117.1"/>
    <property type="molecule type" value="Genomic_DNA"/>
</dbReference>
<dbReference type="PANTHER" id="PTHR43520">
    <property type="entry name" value="ATP7, ISOFORM B"/>
    <property type="match status" value="1"/>
</dbReference>
<comment type="similarity">
    <text evidence="2 11">Belongs to the cation transport ATPase (P-type) (TC 3.A.3) family. Type IB subfamily.</text>
</comment>
<dbReference type="NCBIfam" id="TIGR01511">
    <property type="entry name" value="ATPase-IB1_Cu"/>
    <property type="match status" value="1"/>
</dbReference>
<dbReference type="GO" id="GO:0060003">
    <property type="term" value="P:copper ion export"/>
    <property type="evidence" value="ECO:0007669"/>
    <property type="project" value="UniProtKB-ARBA"/>
</dbReference>
<evidence type="ECO:0000259" key="12">
    <source>
        <dbReference type="PROSITE" id="PS50846"/>
    </source>
</evidence>
<keyword evidence="14" id="KW-1185">Reference proteome</keyword>
<comment type="caution">
    <text evidence="13">The sequence shown here is derived from an EMBL/GenBank/DDBJ whole genome shotgun (WGS) entry which is preliminary data.</text>
</comment>
<dbReference type="PRINTS" id="PR00119">
    <property type="entry name" value="CATATPASE"/>
</dbReference>
<feature type="transmembrane region" description="Helical" evidence="11">
    <location>
        <begin position="326"/>
        <end position="346"/>
    </location>
</feature>
<evidence type="ECO:0000313" key="14">
    <source>
        <dbReference type="Proteomes" id="UP000218542"/>
    </source>
</evidence>
<dbReference type="Gene3D" id="3.40.1110.10">
    <property type="entry name" value="Calcium-transporting ATPase, cytoplasmic domain N"/>
    <property type="match status" value="1"/>
</dbReference>
<dbReference type="InterPro" id="IPR023214">
    <property type="entry name" value="HAD_sf"/>
</dbReference>
<evidence type="ECO:0000256" key="1">
    <source>
        <dbReference type="ARBA" id="ARBA00004651"/>
    </source>
</evidence>
<dbReference type="SUPFAM" id="SSF81653">
    <property type="entry name" value="Calcium ATPase, transduction domain A"/>
    <property type="match status" value="1"/>
</dbReference>
<dbReference type="InterPro" id="IPR027256">
    <property type="entry name" value="P-typ_ATPase_IB"/>
</dbReference>
<dbReference type="InterPro" id="IPR006121">
    <property type="entry name" value="HMA_dom"/>
</dbReference>
<comment type="subcellular location">
    <subcellularLocation>
        <location evidence="1">Cell membrane</location>
        <topology evidence="1">Multi-pass membrane protein</topology>
    </subcellularLocation>
</comment>
<dbReference type="InterPro" id="IPR023298">
    <property type="entry name" value="ATPase_P-typ_TM_dom_sf"/>
</dbReference>
<dbReference type="Gene3D" id="2.70.150.10">
    <property type="entry name" value="Calcium-transporting ATPase, cytoplasmic transduction domain A"/>
    <property type="match status" value="1"/>
</dbReference>
<evidence type="ECO:0000256" key="9">
    <source>
        <dbReference type="ARBA" id="ARBA00022989"/>
    </source>
</evidence>
<feature type="transmembrane region" description="Helical" evidence="11">
    <location>
        <begin position="116"/>
        <end position="135"/>
    </location>
</feature>
<keyword evidence="4 11" id="KW-0812">Transmembrane</keyword>
<dbReference type="Gene3D" id="3.40.50.1000">
    <property type="entry name" value="HAD superfamily/HAD-like"/>
    <property type="match status" value="1"/>
</dbReference>
<dbReference type="Pfam" id="PF00403">
    <property type="entry name" value="HMA"/>
    <property type="match status" value="1"/>
</dbReference>
<accession>A0A286TZ08</accession>
<dbReference type="PROSITE" id="PS50846">
    <property type="entry name" value="HMA_2"/>
    <property type="match status" value="1"/>
</dbReference>
<evidence type="ECO:0000256" key="4">
    <source>
        <dbReference type="ARBA" id="ARBA00022692"/>
    </source>
</evidence>
<proteinExistence type="inferred from homology"/>
<keyword evidence="9 11" id="KW-1133">Transmembrane helix</keyword>
<evidence type="ECO:0000313" key="13">
    <source>
        <dbReference type="EMBL" id="GAX61117.1"/>
    </source>
</evidence>
<dbReference type="SUPFAM" id="SSF81665">
    <property type="entry name" value="Calcium ATPase, transmembrane domain M"/>
    <property type="match status" value="1"/>
</dbReference>
<name>A0A286TZ08_9BACT</name>
<dbReference type="FunFam" id="2.70.150.10:FF:000020">
    <property type="entry name" value="Copper-exporting P-type ATPase A"/>
    <property type="match status" value="1"/>
</dbReference>
<keyword evidence="7 11" id="KW-0067">ATP-binding</keyword>
<dbReference type="InterPro" id="IPR036412">
    <property type="entry name" value="HAD-like_sf"/>
</dbReference>
<dbReference type="GO" id="GO:0005524">
    <property type="term" value="F:ATP binding"/>
    <property type="evidence" value="ECO:0007669"/>
    <property type="project" value="UniProtKB-UniRule"/>
</dbReference>
<evidence type="ECO:0000256" key="8">
    <source>
        <dbReference type="ARBA" id="ARBA00022967"/>
    </source>
</evidence>
<feature type="transmembrane region" description="Helical" evidence="11">
    <location>
        <begin position="147"/>
        <end position="165"/>
    </location>
</feature>
<reference evidence="13 14" key="1">
    <citation type="journal article" date="2017" name="Environ. Microbiol. Rep.">
        <title>Genetic diversity of marine anaerobic ammonium-oxidizing bacteria as revealed by genomic and proteomic analyses of 'Candidatus Scalindua japonica'.</title>
        <authorList>
            <person name="Oshiki M."/>
            <person name="Mizuto K."/>
            <person name="Kimura Z."/>
            <person name="Kindaichi T."/>
            <person name="Satoh H."/>
            <person name="Okabe S."/>
        </authorList>
    </citation>
    <scope>NUCLEOTIDE SEQUENCE [LARGE SCALE GENOMIC DNA]</scope>
    <source>
        <strain evidence="14">husup-a2</strain>
    </source>
</reference>
<dbReference type="Pfam" id="PF00702">
    <property type="entry name" value="Hydrolase"/>
    <property type="match status" value="1"/>
</dbReference>
<organism evidence="13 14">
    <name type="scientific">Candidatus Scalindua japonica</name>
    <dbReference type="NCBI Taxonomy" id="1284222"/>
    <lineage>
        <taxon>Bacteria</taxon>
        <taxon>Pseudomonadati</taxon>
        <taxon>Planctomycetota</taxon>
        <taxon>Candidatus Brocadiia</taxon>
        <taxon>Candidatus Brocadiales</taxon>
        <taxon>Candidatus Scalinduaceae</taxon>
        <taxon>Candidatus Scalindua</taxon>
    </lineage>
</organism>
<protein>
    <submittedName>
        <fullName evidence="13">Copper-translocating P-type ATPase</fullName>
    </submittedName>
</protein>
<dbReference type="SFLD" id="SFLDF00027">
    <property type="entry name" value="p-type_atpase"/>
    <property type="match status" value="1"/>
</dbReference>
<feature type="transmembrane region" description="Helical" evidence="11">
    <location>
        <begin position="88"/>
        <end position="110"/>
    </location>
</feature>
<feature type="domain" description="HMA" evidence="12">
    <location>
        <begin position="5"/>
        <end position="68"/>
    </location>
</feature>
<dbReference type="InterPro" id="IPR001757">
    <property type="entry name" value="P_typ_ATPase"/>
</dbReference>
<gene>
    <name evidence="13" type="ORF">SCALIN_C17_0151</name>
</gene>
<keyword evidence="3 11" id="KW-1003">Cell membrane</keyword>
<dbReference type="InterPro" id="IPR036163">
    <property type="entry name" value="HMA_dom_sf"/>
</dbReference>
<dbReference type="InterPro" id="IPR018303">
    <property type="entry name" value="ATPase_P-typ_P_site"/>
</dbReference>
<evidence type="ECO:0000256" key="3">
    <source>
        <dbReference type="ARBA" id="ARBA00022475"/>
    </source>
</evidence>
<keyword evidence="10 11" id="KW-0472">Membrane</keyword>
<dbReference type="NCBIfam" id="TIGR01494">
    <property type="entry name" value="ATPase_P-type"/>
    <property type="match status" value="2"/>
</dbReference>
<dbReference type="GO" id="GO:0055070">
    <property type="term" value="P:copper ion homeostasis"/>
    <property type="evidence" value="ECO:0007669"/>
    <property type="project" value="TreeGrafter"/>
</dbReference>
<dbReference type="OrthoDB" id="211392at2"/>
<dbReference type="SFLD" id="SFLDG00002">
    <property type="entry name" value="C1.7:_P-type_atpase_like"/>
    <property type="match status" value="1"/>
</dbReference>
<dbReference type="InterPro" id="IPR017969">
    <property type="entry name" value="Heavy-metal-associated_CS"/>
</dbReference>
<keyword evidence="8" id="KW-1278">Translocase</keyword>
<dbReference type="PANTHER" id="PTHR43520:SF8">
    <property type="entry name" value="P-TYPE CU(+) TRANSPORTER"/>
    <property type="match status" value="1"/>
</dbReference>
<dbReference type="SFLD" id="SFLDS00003">
    <property type="entry name" value="Haloacid_Dehalogenase"/>
    <property type="match status" value="1"/>
</dbReference>
<evidence type="ECO:0000256" key="7">
    <source>
        <dbReference type="ARBA" id="ARBA00022840"/>
    </source>
</evidence>
<keyword evidence="6 11" id="KW-0547">Nucleotide-binding</keyword>
<dbReference type="PROSITE" id="PS00154">
    <property type="entry name" value="ATPASE_E1_E2"/>
    <property type="match status" value="1"/>
</dbReference>
<feature type="transmembrane region" description="Helical" evidence="11">
    <location>
        <begin position="171"/>
        <end position="189"/>
    </location>
</feature>
<feature type="transmembrane region" description="Helical" evidence="11">
    <location>
        <begin position="352"/>
        <end position="372"/>
    </location>
</feature>
<keyword evidence="5 11" id="KW-0479">Metal-binding</keyword>
<dbReference type="FunFam" id="3.30.70.100:FF:000001">
    <property type="entry name" value="ATPase copper transporting beta"/>
    <property type="match status" value="1"/>
</dbReference>
<dbReference type="InterPro" id="IPR059000">
    <property type="entry name" value="ATPase_P-type_domA"/>
</dbReference>
<evidence type="ECO:0000256" key="2">
    <source>
        <dbReference type="ARBA" id="ARBA00006024"/>
    </source>
</evidence>
<dbReference type="Proteomes" id="UP000218542">
    <property type="component" value="Unassembled WGS sequence"/>
</dbReference>
<dbReference type="Pfam" id="PF00122">
    <property type="entry name" value="E1-E2_ATPase"/>
    <property type="match status" value="1"/>
</dbReference>
<dbReference type="InterPro" id="IPR044492">
    <property type="entry name" value="P_typ_ATPase_HD_dom"/>
</dbReference>
<dbReference type="GO" id="GO:0043682">
    <property type="term" value="F:P-type divalent copper transporter activity"/>
    <property type="evidence" value="ECO:0007669"/>
    <property type="project" value="TreeGrafter"/>
</dbReference>
<dbReference type="CDD" id="cd00371">
    <property type="entry name" value="HMA"/>
    <property type="match status" value="1"/>
</dbReference>
<evidence type="ECO:0000256" key="5">
    <source>
        <dbReference type="ARBA" id="ARBA00022723"/>
    </source>
</evidence>
<evidence type="ECO:0000256" key="11">
    <source>
        <dbReference type="RuleBase" id="RU362081"/>
    </source>
</evidence>
<dbReference type="InterPro" id="IPR008250">
    <property type="entry name" value="ATPase_P-typ_transduc_dom_A_sf"/>
</dbReference>
<dbReference type="GO" id="GO:0016887">
    <property type="term" value="F:ATP hydrolysis activity"/>
    <property type="evidence" value="ECO:0007669"/>
    <property type="project" value="InterPro"/>
</dbReference>
<dbReference type="CDD" id="cd02094">
    <property type="entry name" value="P-type_ATPase_Cu-like"/>
    <property type="match status" value="1"/>
</dbReference>
<feature type="transmembrane region" description="Helical" evidence="11">
    <location>
        <begin position="674"/>
        <end position="690"/>
    </location>
</feature>
<dbReference type="AlphaFoldDB" id="A0A286TZ08"/>
<dbReference type="SUPFAM" id="SSF56784">
    <property type="entry name" value="HAD-like"/>
    <property type="match status" value="1"/>
</dbReference>
<dbReference type="PROSITE" id="PS01047">
    <property type="entry name" value="HMA_1"/>
    <property type="match status" value="1"/>
</dbReference>
<evidence type="ECO:0000256" key="10">
    <source>
        <dbReference type="ARBA" id="ARBA00023136"/>
    </source>
</evidence>
<dbReference type="GO" id="GO:0005886">
    <property type="term" value="C:plasma membrane"/>
    <property type="evidence" value="ECO:0007669"/>
    <property type="project" value="UniProtKB-SubCell"/>
</dbReference>
<dbReference type="SUPFAM" id="SSF55008">
    <property type="entry name" value="HMA, heavy metal-associated domain"/>
    <property type="match status" value="1"/>
</dbReference>
<dbReference type="GO" id="GO:0005507">
    <property type="term" value="F:copper ion binding"/>
    <property type="evidence" value="ECO:0007669"/>
    <property type="project" value="TreeGrafter"/>
</dbReference>
<dbReference type="NCBIfam" id="TIGR01525">
    <property type="entry name" value="ATPase-IB_hvy"/>
    <property type="match status" value="1"/>
</dbReference>
<evidence type="ECO:0000256" key="6">
    <source>
        <dbReference type="ARBA" id="ARBA00022741"/>
    </source>
</evidence>
<dbReference type="InterPro" id="IPR023299">
    <property type="entry name" value="ATPase_P-typ_cyto_dom_N"/>
</dbReference>
<dbReference type="RefSeq" id="WP_096894509.1">
    <property type="nucleotide sequence ID" value="NZ_BAOS01000017.1"/>
</dbReference>
<dbReference type="PRINTS" id="PR00943">
    <property type="entry name" value="CUATPASE"/>
</dbReference>